<evidence type="ECO:0000313" key="3">
    <source>
        <dbReference type="Proteomes" id="UP000306575"/>
    </source>
</evidence>
<organism evidence="2 3">
    <name type="scientific">Shimia litoralis</name>
    <dbReference type="NCBI Taxonomy" id="420403"/>
    <lineage>
        <taxon>Bacteria</taxon>
        <taxon>Pseudomonadati</taxon>
        <taxon>Pseudomonadota</taxon>
        <taxon>Alphaproteobacteria</taxon>
        <taxon>Rhodobacterales</taxon>
        <taxon>Roseobacteraceae</taxon>
    </lineage>
</organism>
<dbReference type="PANTHER" id="PTHR34980">
    <property type="entry name" value="INNER MEMBRANE PROTEIN-RELATED-RELATED"/>
    <property type="match status" value="1"/>
</dbReference>
<dbReference type="Pfam" id="PF05656">
    <property type="entry name" value="DUF805"/>
    <property type="match status" value="1"/>
</dbReference>
<evidence type="ECO:0000256" key="1">
    <source>
        <dbReference type="SAM" id="Phobius"/>
    </source>
</evidence>
<accession>A0A4U7N8L2</accession>
<feature type="transmembrane region" description="Helical" evidence="1">
    <location>
        <begin position="67"/>
        <end position="85"/>
    </location>
</feature>
<keyword evidence="1" id="KW-1133">Transmembrane helix</keyword>
<feature type="transmembrane region" description="Helical" evidence="1">
    <location>
        <begin position="97"/>
        <end position="117"/>
    </location>
</feature>
<name>A0A4U7N8L2_9RHOB</name>
<reference evidence="2 3" key="1">
    <citation type="submission" date="2019-04" db="EMBL/GenBank/DDBJ databases">
        <title>Genome sequence of Pelagicola litoralis CL-ES2.</title>
        <authorList>
            <person name="Cao J."/>
        </authorList>
    </citation>
    <scope>NUCLEOTIDE SEQUENCE [LARGE SCALE GENOMIC DNA]</scope>
    <source>
        <strain evidence="2 3">CL-ES2</strain>
    </source>
</reference>
<dbReference type="OrthoDB" id="9812349at2"/>
<dbReference type="EMBL" id="SULI01000001">
    <property type="protein sequence ID" value="TKZ22319.1"/>
    <property type="molecule type" value="Genomic_DNA"/>
</dbReference>
<dbReference type="PANTHER" id="PTHR34980:SF2">
    <property type="entry name" value="INNER MEMBRANE PROTEIN YHAH-RELATED"/>
    <property type="match status" value="1"/>
</dbReference>
<dbReference type="AlphaFoldDB" id="A0A4U7N8L2"/>
<feature type="transmembrane region" description="Helical" evidence="1">
    <location>
        <begin position="32"/>
        <end position="55"/>
    </location>
</feature>
<evidence type="ECO:0000313" key="2">
    <source>
        <dbReference type="EMBL" id="TKZ22319.1"/>
    </source>
</evidence>
<keyword evidence="3" id="KW-1185">Reference proteome</keyword>
<gene>
    <name evidence="2" type="ORF">FAP39_00130</name>
</gene>
<protein>
    <submittedName>
        <fullName evidence="2">DUF805 domain-containing protein</fullName>
    </submittedName>
</protein>
<dbReference type="GO" id="GO:0005886">
    <property type="term" value="C:plasma membrane"/>
    <property type="evidence" value="ECO:0007669"/>
    <property type="project" value="TreeGrafter"/>
</dbReference>
<keyword evidence="1" id="KW-0472">Membrane</keyword>
<proteinExistence type="predicted"/>
<comment type="caution">
    <text evidence="2">The sequence shown here is derived from an EMBL/GenBank/DDBJ whole genome shotgun (WGS) entry which is preliminary data.</text>
</comment>
<keyword evidence="1" id="KW-0812">Transmembrane</keyword>
<dbReference type="InterPro" id="IPR008523">
    <property type="entry name" value="DUF805"/>
</dbReference>
<sequence>MRSFPMMGPIAAIESVIFKYFKFTGRAPRSEYWWWMLAQQLVLLASIWADVRMLMHTDAPPLNPLEYTSFLVSLVTFIPSLMVTIRRLHDTGRSGFWWFIVLIPFVGPLILLVFMILPSMPDDNIHGTPYRKAGQWSGKANGKRDPMQAYAILDHLHDEPDAGTVEARKAEIKEYYKTRVLSAQ</sequence>
<dbReference type="Proteomes" id="UP000306575">
    <property type="component" value="Unassembled WGS sequence"/>
</dbReference>